<accession>A0A7J8B242</accession>
<dbReference type="AlphaFoldDB" id="A0A7J8B242"/>
<keyword evidence="1" id="KW-1133">Transmembrane helix</keyword>
<reference evidence="2 3" key="1">
    <citation type="journal article" date="2020" name="Nature">
        <title>Six reference-quality genomes reveal evolution of bat adaptations.</title>
        <authorList>
            <person name="Jebb D."/>
            <person name="Huang Z."/>
            <person name="Pippel M."/>
            <person name="Hughes G.M."/>
            <person name="Lavrichenko K."/>
            <person name="Devanna P."/>
            <person name="Winkler S."/>
            <person name="Jermiin L.S."/>
            <person name="Skirmuntt E.C."/>
            <person name="Katzourakis A."/>
            <person name="Burkitt-Gray L."/>
            <person name="Ray D.A."/>
            <person name="Sullivan K.A.M."/>
            <person name="Roscito J.G."/>
            <person name="Kirilenko B.M."/>
            <person name="Davalos L.M."/>
            <person name="Corthals A.P."/>
            <person name="Power M.L."/>
            <person name="Jones G."/>
            <person name="Ransome R.D."/>
            <person name="Dechmann D.K.N."/>
            <person name="Locatelli A.G."/>
            <person name="Puechmaille S.J."/>
            <person name="Fedrigo O."/>
            <person name="Jarvis E.D."/>
            <person name="Hiller M."/>
            <person name="Vernes S.C."/>
            <person name="Myers E.W."/>
            <person name="Teeling E.C."/>
        </authorList>
    </citation>
    <scope>NUCLEOTIDE SEQUENCE [LARGE SCALE GENOMIC DNA]</scope>
    <source>
        <strain evidence="2">MPipKuh1</strain>
        <tissue evidence="2">Flight muscle</tissue>
    </source>
</reference>
<sequence>MDLWLRGGQSVPPVPMLFTSYILFCLWINNAYMINTHVWPGFLSTVGQQASGNFARAFLAPNFREQSSLSVILFTLSGCDTLSLQNRYSCNTDFQCMLMSGQNGRRWEMGHCSDAGGGSEQCMVAYFWDTYRF</sequence>
<comment type="caution">
    <text evidence="2">The sequence shown here is derived from an EMBL/GenBank/DDBJ whole genome shotgun (WGS) entry which is preliminary data.</text>
</comment>
<evidence type="ECO:0000256" key="1">
    <source>
        <dbReference type="SAM" id="Phobius"/>
    </source>
</evidence>
<evidence type="ECO:0000313" key="2">
    <source>
        <dbReference type="EMBL" id="KAF6392722.1"/>
    </source>
</evidence>
<keyword evidence="3" id="KW-1185">Reference proteome</keyword>
<gene>
    <name evidence="2" type="ORF">mPipKuh1_007900</name>
</gene>
<evidence type="ECO:0000313" key="3">
    <source>
        <dbReference type="Proteomes" id="UP000558488"/>
    </source>
</evidence>
<dbReference type="Proteomes" id="UP000558488">
    <property type="component" value="Unassembled WGS sequence"/>
</dbReference>
<feature type="transmembrane region" description="Helical" evidence="1">
    <location>
        <begin position="12"/>
        <end position="32"/>
    </location>
</feature>
<protein>
    <submittedName>
        <fullName evidence="2">Uncharacterized protein</fullName>
    </submittedName>
</protein>
<dbReference type="EMBL" id="JACAGB010000001">
    <property type="protein sequence ID" value="KAF6392722.1"/>
    <property type="molecule type" value="Genomic_DNA"/>
</dbReference>
<keyword evidence="1" id="KW-0472">Membrane</keyword>
<proteinExistence type="predicted"/>
<keyword evidence="1" id="KW-0812">Transmembrane</keyword>
<name>A0A7J8B242_PIPKU</name>
<organism evidence="2 3">
    <name type="scientific">Pipistrellus kuhlii</name>
    <name type="common">Kuhl's pipistrelle</name>
    <dbReference type="NCBI Taxonomy" id="59472"/>
    <lineage>
        <taxon>Eukaryota</taxon>
        <taxon>Metazoa</taxon>
        <taxon>Chordata</taxon>
        <taxon>Craniata</taxon>
        <taxon>Vertebrata</taxon>
        <taxon>Euteleostomi</taxon>
        <taxon>Mammalia</taxon>
        <taxon>Eutheria</taxon>
        <taxon>Laurasiatheria</taxon>
        <taxon>Chiroptera</taxon>
        <taxon>Yangochiroptera</taxon>
        <taxon>Vespertilionidae</taxon>
        <taxon>Pipistrellus</taxon>
    </lineage>
</organism>